<accession>A0A0S6UER9</accession>
<dbReference type="InterPro" id="IPR019665">
    <property type="entry name" value="OxRdtase/DH_put_Rossmann_dom"/>
</dbReference>
<protein>
    <submittedName>
        <fullName evidence="3">Uncharacterized conserved protein</fullName>
    </submittedName>
</protein>
<dbReference type="EMBL" id="DF238840">
    <property type="protein sequence ID" value="GAF25910.1"/>
    <property type="molecule type" value="Genomic_DNA"/>
</dbReference>
<dbReference type="AlphaFoldDB" id="A0A0S6UER9"/>
<dbReference type="Gene3D" id="3.40.50.720">
    <property type="entry name" value="NAD(P)-binding Rossmann-like Domain"/>
    <property type="match status" value="1"/>
</dbReference>
<dbReference type="SUPFAM" id="SSF51735">
    <property type="entry name" value="NAD(P)-binding Rossmann-fold domains"/>
    <property type="match status" value="1"/>
</dbReference>
<dbReference type="InterPro" id="IPR018931">
    <property type="entry name" value="DUF2520"/>
</dbReference>
<dbReference type="InterPro" id="IPR036291">
    <property type="entry name" value="NAD(P)-bd_dom_sf"/>
</dbReference>
<proteinExistence type="predicted"/>
<organism evidence="3">
    <name type="scientific">Moorella thermoacetica Y72</name>
    <dbReference type="NCBI Taxonomy" id="1325331"/>
    <lineage>
        <taxon>Bacteria</taxon>
        <taxon>Bacillati</taxon>
        <taxon>Bacillota</taxon>
        <taxon>Clostridia</taxon>
        <taxon>Neomoorellales</taxon>
        <taxon>Neomoorellaceae</taxon>
        <taxon>Neomoorella</taxon>
    </lineage>
</organism>
<dbReference type="InterPro" id="IPR008927">
    <property type="entry name" value="6-PGluconate_DH-like_C_sf"/>
</dbReference>
<dbReference type="Pfam" id="PF10728">
    <property type="entry name" value="DUF2520"/>
    <property type="match status" value="1"/>
</dbReference>
<name>A0A0S6UER9_NEOTH</name>
<dbReference type="PANTHER" id="PTHR40459:SF1">
    <property type="entry name" value="CONSERVED HYPOTHETICAL ALANINE AND LEUCINE RICH PROTEIN"/>
    <property type="match status" value="1"/>
</dbReference>
<dbReference type="Gene3D" id="1.10.1040.20">
    <property type="entry name" value="ProC-like, C-terminal domain"/>
    <property type="match status" value="1"/>
</dbReference>
<dbReference type="SUPFAM" id="SSF48179">
    <property type="entry name" value="6-phosphogluconate dehydrogenase C-terminal domain-like"/>
    <property type="match status" value="1"/>
</dbReference>
<gene>
    <name evidence="3" type="ORF">MTY_1247</name>
</gene>
<feature type="domain" description="Putative oxidoreductase/dehydrogenase Rossmann-like" evidence="1">
    <location>
        <begin position="2"/>
        <end position="118"/>
    </location>
</feature>
<evidence type="ECO:0000259" key="1">
    <source>
        <dbReference type="Pfam" id="PF10727"/>
    </source>
</evidence>
<reference evidence="3" key="1">
    <citation type="journal article" date="2014" name="Gene">
        <title>Genome-guided analysis of transformation efficiency and carbon dioxide assimilation by Moorella thermoacetica Y72.</title>
        <authorList>
            <person name="Tsukahara K."/>
            <person name="Kita A."/>
            <person name="Nakashimada Y."/>
            <person name="Hoshino T."/>
            <person name="Murakami K."/>
        </authorList>
    </citation>
    <scope>NUCLEOTIDE SEQUENCE [LARGE SCALE GENOMIC DNA]</scope>
    <source>
        <strain evidence="3">Y72</strain>
    </source>
</reference>
<dbReference type="Pfam" id="PF10727">
    <property type="entry name" value="Rossmann-like"/>
    <property type="match status" value="1"/>
</dbReference>
<evidence type="ECO:0000313" key="3">
    <source>
        <dbReference type="EMBL" id="GAF25910.1"/>
    </source>
</evidence>
<dbReference type="PANTHER" id="PTHR40459">
    <property type="entry name" value="CONSERVED HYPOTHETICAL ALANINE AND LEUCINE RICH PROTEIN"/>
    <property type="match status" value="1"/>
</dbReference>
<sequence length="307" mass="32021">MMRVGIIGAGAVGTGMGLLLSRRGYTIAGVSSRTMASAERAAARLNCPAFADPETVARRSEIVFITTTDRAIGPVAAAIAGRGGFRPGQTVIHMSGSLTSAVLDPARQAGALALALHPLQSCADADRAVANLPGSVFSLEGDREALPLGERLVNDLEGEYFIISPEAKPLYHAAACVASNYLVSIVDLSYRLMQAAGMAPDMVARALAPLIEGTWGNIKEKGVPQALTGPIARGDVATIASHLQAMAARAPELEEIYRAVGRYTIGVAGRKGSLNARRAALLGQLLANSRGKSPFRVPGRSPNKKRS</sequence>
<feature type="domain" description="DUF2520" evidence="2">
    <location>
        <begin position="136"/>
        <end position="264"/>
    </location>
</feature>
<dbReference type="InterPro" id="IPR037108">
    <property type="entry name" value="TM1727-like_C_sf"/>
</dbReference>
<dbReference type="Proteomes" id="UP000063718">
    <property type="component" value="Unassembled WGS sequence"/>
</dbReference>
<evidence type="ECO:0000259" key="2">
    <source>
        <dbReference type="Pfam" id="PF10728"/>
    </source>
</evidence>